<feature type="region of interest" description="Disordered" evidence="12">
    <location>
        <begin position="563"/>
        <end position="586"/>
    </location>
</feature>
<keyword evidence="3 10" id="KW-0813">Transport</keyword>
<dbReference type="Gene3D" id="3.40.50.720">
    <property type="entry name" value="NAD(P)-binding Rossmann-like Domain"/>
    <property type="match status" value="1"/>
</dbReference>
<dbReference type="GO" id="GO:0005783">
    <property type="term" value="C:endoplasmic reticulum"/>
    <property type="evidence" value="ECO:0007669"/>
    <property type="project" value="TreeGrafter"/>
</dbReference>
<keyword evidence="11" id="KW-0175">Coiled coil</keyword>
<reference evidence="14 15" key="1">
    <citation type="journal article" date="2011" name="J. Gen. Appl. Microbiol.">
        <title>Draft genome sequencing of the enigmatic yeast Saitoella complicata.</title>
        <authorList>
            <person name="Nishida H."/>
            <person name="Hamamoto M."/>
            <person name="Sugiyama J."/>
        </authorList>
    </citation>
    <scope>NUCLEOTIDE SEQUENCE [LARGE SCALE GENOMIC DNA]</scope>
    <source>
        <strain evidence="14 15">NRRL Y-17804</strain>
    </source>
</reference>
<dbReference type="InterPro" id="IPR001807">
    <property type="entry name" value="ClC"/>
</dbReference>
<evidence type="ECO:0000256" key="6">
    <source>
        <dbReference type="ARBA" id="ARBA00023065"/>
    </source>
</evidence>
<dbReference type="PANTHER" id="PTHR45711">
    <property type="entry name" value="CHLORIDE CHANNEL PROTEIN"/>
    <property type="match status" value="1"/>
</dbReference>
<evidence type="ECO:0000256" key="2">
    <source>
        <dbReference type="ARBA" id="ARBA00010928"/>
    </source>
</evidence>
<feature type="transmembrane region" description="Helical" evidence="10">
    <location>
        <begin position="2449"/>
        <end position="2473"/>
    </location>
</feature>
<feature type="compositionally biased region" description="Polar residues" evidence="12">
    <location>
        <begin position="1472"/>
        <end position="1485"/>
    </location>
</feature>
<dbReference type="Pfam" id="PF00654">
    <property type="entry name" value="Voltage_CLC"/>
    <property type="match status" value="1"/>
</dbReference>
<protein>
    <recommendedName>
        <fullName evidence="10">Chloride channel protein</fullName>
    </recommendedName>
</protein>
<evidence type="ECO:0000259" key="13">
    <source>
        <dbReference type="PROSITE" id="PS51371"/>
    </source>
</evidence>
<feature type="region of interest" description="Disordered" evidence="12">
    <location>
        <begin position="2182"/>
        <end position="2228"/>
    </location>
</feature>
<dbReference type="CDD" id="cd03684">
    <property type="entry name" value="ClC_3_like"/>
    <property type="match status" value="1"/>
</dbReference>
<evidence type="ECO:0000313" key="15">
    <source>
        <dbReference type="Proteomes" id="UP000033140"/>
    </source>
</evidence>
<organism evidence="14 15">
    <name type="scientific">Saitoella complicata (strain BCRC 22490 / CBS 7301 / JCM 7358 / NBRC 10748 / NRRL Y-17804)</name>
    <dbReference type="NCBI Taxonomy" id="698492"/>
    <lineage>
        <taxon>Eukaryota</taxon>
        <taxon>Fungi</taxon>
        <taxon>Dikarya</taxon>
        <taxon>Ascomycota</taxon>
        <taxon>Taphrinomycotina</taxon>
        <taxon>Taphrinomycotina incertae sedis</taxon>
        <taxon>Saitoella</taxon>
    </lineage>
</organism>
<evidence type="ECO:0000256" key="9">
    <source>
        <dbReference type="PROSITE-ProRule" id="PRU00703"/>
    </source>
</evidence>
<evidence type="ECO:0000256" key="5">
    <source>
        <dbReference type="ARBA" id="ARBA00022989"/>
    </source>
</evidence>
<keyword evidence="15" id="KW-1185">Reference proteome</keyword>
<feature type="compositionally biased region" description="Acidic residues" evidence="12">
    <location>
        <begin position="1037"/>
        <end position="1057"/>
    </location>
</feature>
<dbReference type="PRINTS" id="PR00762">
    <property type="entry name" value="CLCHANNEL"/>
</dbReference>
<reference evidence="14 15" key="2">
    <citation type="journal article" date="2014" name="J. Gen. Appl. Microbiol.">
        <title>The early diverging ascomycetous budding yeast Saitoella complicata has three histone deacetylases belonging to the Clr6, Hos2, and Rpd3 lineages.</title>
        <authorList>
            <person name="Nishida H."/>
            <person name="Matsumoto T."/>
            <person name="Kondo S."/>
            <person name="Hamamoto M."/>
            <person name="Yoshikawa H."/>
        </authorList>
    </citation>
    <scope>NUCLEOTIDE SEQUENCE [LARGE SCALE GENOMIC DNA]</scope>
    <source>
        <strain evidence="14 15">NRRL Y-17804</strain>
    </source>
</reference>
<feature type="region of interest" description="Disordered" evidence="12">
    <location>
        <begin position="623"/>
        <end position="677"/>
    </location>
</feature>
<dbReference type="SMART" id="SM00116">
    <property type="entry name" value="CBS"/>
    <property type="match status" value="2"/>
</dbReference>
<evidence type="ECO:0000256" key="4">
    <source>
        <dbReference type="ARBA" id="ARBA00022692"/>
    </source>
</evidence>
<dbReference type="GO" id="GO:0006878">
    <property type="term" value="P:intracellular copper ion homeostasis"/>
    <property type="evidence" value="ECO:0007669"/>
    <property type="project" value="TreeGrafter"/>
</dbReference>
<evidence type="ECO:0000313" key="14">
    <source>
        <dbReference type="EMBL" id="GAO47213.1"/>
    </source>
</evidence>
<dbReference type="EMBL" id="BACD03000007">
    <property type="protein sequence ID" value="GAO47213.1"/>
    <property type="molecule type" value="Genomic_DNA"/>
</dbReference>
<feature type="transmembrane region" description="Helical" evidence="10">
    <location>
        <begin position="2569"/>
        <end position="2586"/>
    </location>
</feature>
<comment type="caution">
    <text evidence="10">Lacks conserved residue(s) required for the propagation of feature annotation.</text>
</comment>
<feature type="transmembrane region" description="Helical" evidence="10">
    <location>
        <begin position="2421"/>
        <end position="2437"/>
    </location>
</feature>
<dbReference type="PANTHER" id="PTHR45711:SF9">
    <property type="entry name" value="ANION_PROTON EXCHANGE TRANSPORTER GEF1"/>
    <property type="match status" value="1"/>
</dbReference>
<dbReference type="InterPro" id="IPR000683">
    <property type="entry name" value="Gfo/Idh/MocA-like_OxRdtase_N"/>
</dbReference>
<dbReference type="SUPFAM" id="SSF81340">
    <property type="entry name" value="Clc chloride channel"/>
    <property type="match status" value="1"/>
</dbReference>
<dbReference type="GO" id="GO:0006879">
    <property type="term" value="P:intracellular iron ion homeostasis"/>
    <property type="evidence" value="ECO:0007669"/>
    <property type="project" value="TreeGrafter"/>
</dbReference>
<reference evidence="14 15" key="3">
    <citation type="journal article" date="2015" name="Genome Announc.">
        <title>Draft Genome Sequence of the Archiascomycetous Yeast Saitoella complicata.</title>
        <authorList>
            <person name="Yamauchi K."/>
            <person name="Kondo S."/>
            <person name="Hamamoto M."/>
            <person name="Takahashi Y."/>
            <person name="Ogura Y."/>
            <person name="Hayashi T."/>
            <person name="Nishida H."/>
        </authorList>
    </citation>
    <scope>NUCLEOTIDE SEQUENCE [LARGE SCALE GENOMIC DNA]</scope>
    <source>
        <strain evidence="14 15">NRRL Y-17804</strain>
    </source>
</reference>
<dbReference type="SUPFAM" id="SSF51735">
    <property type="entry name" value="NAD(P)-binding Rossmann-fold domains"/>
    <property type="match status" value="1"/>
</dbReference>
<dbReference type="InterPro" id="IPR014743">
    <property type="entry name" value="Cl-channel_core"/>
</dbReference>
<feature type="transmembrane region" description="Helical" evidence="10">
    <location>
        <begin position="2726"/>
        <end position="2746"/>
    </location>
</feature>
<dbReference type="GO" id="GO:0005247">
    <property type="term" value="F:voltage-gated chloride channel activity"/>
    <property type="evidence" value="ECO:0007669"/>
    <property type="project" value="TreeGrafter"/>
</dbReference>
<keyword evidence="5 10" id="KW-1133">Transmembrane helix</keyword>
<evidence type="ECO:0000256" key="11">
    <source>
        <dbReference type="SAM" id="Coils"/>
    </source>
</evidence>
<dbReference type="InterPro" id="IPR036291">
    <property type="entry name" value="NAD(P)-bd_dom_sf"/>
</dbReference>
<dbReference type="Pfam" id="PF22725">
    <property type="entry name" value="GFO_IDH_MocA_C3"/>
    <property type="match status" value="1"/>
</dbReference>
<dbReference type="CDD" id="cd04591">
    <property type="entry name" value="CBS_pair_voltage-gated_CLC_euk_bac"/>
    <property type="match status" value="1"/>
</dbReference>
<evidence type="ECO:0000256" key="12">
    <source>
        <dbReference type="SAM" id="MobiDB-lite"/>
    </source>
</evidence>
<dbReference type="GO" id="GO:0005769">
    <property type="term" value="C:early endosome"/>
    <property type="evidence" value="ECO:0007669"/>
    <property type="project" value="TreeGrafter"/>
</dbReference>
<keyword evidence="8 10" id="KW-0868">Chloride</keyword>
<dbReference type="GO" id="GO:0005794">
    <property type="term" value="C:Golgi apparatus"/>
    <property type="evidence" value="ECO:0007669"/>
    <property type="project" value="TreeGrafter"/>
</dbReference>
<dbReference type="Proteomes" id="UP000033140">
    <property type="component" value="Unassembled WGS sequence"/>
</dbReference>
<evidence type="ECO:0000256" key="3">
    <source>
        <dbReference type="ARBA" id="ARBA00022448"/>
    </source>
</evidence>
<keyword evidence="4 10" id="KW-0812">Transmembrane</keyword>
<evidence type="ECO:0000256" key="8">
    <source>
        <dbReference type="ARBA" id="ARBA00023214"/>
    </source>
</evidence>
<feature type="transmembrane region" description="Helical" evidence="10">
    <location>
        <begin position="2696"/>
        <end position="2720"/>
    </location>
</feature>
<gene>
    <name evidence="14" type="ORF">G7K_1423-t1</name>
</gene>
<evidence type="ECO:0000256" key="1">
    <source>
        <dbReference type="ARBA" id="ARBA00004141"/>
    </source>
</evidence>
<feature type="region of interest" description="Disordered" evidence="12">
    <location>
        <begin position="1563"/>
        <end position="1586"/>
    </location>
</feature>
<dbReference type="Gene3D" id="3.30.360.10">
    <property type="entry name" value="Dihydrodipicolinate Reductase, domain 2"/>
    <property type="match status" value="1"/>
</dbReference>
<dbReference type="Pfam" id="PF00571">
    <property type="entry name" value="CBS"/>
    <property type="match status" value="1"/>
</dbReference>
<dbReference type="Gene3D" id="3.10.580.20">
    <property type="match status" value="1"/>
</dbReference>
<dbReference type="Gene3D" id="3.90.1280.20">
    <property type="match status" value="1"/>
</dbReference>
<accession>A0A0E9NBN0</accession>
<keyword evidence="7 10" id="KW-0472">Membrane</keyword>
<feature type="region of interest" description="Disordered" evidence="12">
    <location>
        <begin position="2995"/>
        <end position="3041"/>
    </location>
</feature>
<feature type="region of interest" description="Disordered" evidence="12">
    <location>
        <begin position="1464"/>
        <end position="1485"/>
    </location>
</feature>
<dbReference type="GO" id="GO:0000166">
    <property type="term" value="F:nucleotide binding"/>
    <property type="evidence" value="ECO:0007669"/>
    <property type="project" value="InterPro"/>
</dbReference>
<feature type="compositionally biased region" description="Basic residues" evidence="12">
    <location>
        <begin position="573"/>
        <end position="586"/>
    </location>
</feature>
<evidence type="ECO:0000256" key="7">
    <source>
        <dbReference type="ARBA" id="ARBA00023136"/>
    </source>
</evidence>
<dbReference type="InterPro" id="IPR000644">
    <property type="entry name" value="CBS_dom"/>
</dbReference>
<dbReference type="FunFam" id="1.10.3080.10:FF:000011">
    <property type="entry name" value="Chloride channel protein"/>
    <property type="match status" value="1"/>
</dbReference>
<evidence type="ECO:0000256" key="10">
    <source>
        <dbReference type="RuleBase" id="RU361221"/>
    </source>
</evidence>
<feature type="region of interest" description="Disordered" evidence="12">
    <location>
        <begin position="1033"/>
        <end position="1061"/>
    </location>
</feature>
<comment type="subcellular location">
    <subcellularLocation>
        <location evidence="1 10">Membrane</location>
        <topology evidence="1 10">Multi-pass membrane protein</topology>
    </subcellularLocation>
</comment>
<feature type="compositionally biased region" description="Acidic residues" evidence="12">
    <location>
        <begin position="626"/>
        <end position="643"/>
    </location>
</feature>
<feature type="region of interest" description="Disordered" evidence="12">
    <location>
        <begin position="723"/>
        <end position="780"/>
    </location>
</feature>
<feature type="transmembrane region" description="Helical" evidence="10">
    <location>
        <begin position="2371"/>
        <end position="2389"/>
    </location>
</feature>
<feature type="compositionally biased region" description="Polar residues" evidence="12">
    <location>
        <begin position="3032"/>
        <end position="3041"/>
    </location>
</feature>
<keyword evidence="6 10" id="KW-0406">Ion transport</keyword>
<feature type="compositionally biased region" description="Basic residues" evidence="12">
    <location>
        <begin position="751"/>
        <end position="771"/>
    </location>
</feature>
<dbReference type="GO" id="GO:0000324">
    <property type="term" value="C:fungal-type vacuole"/>
    <property type="evidence" value="ECO:0007669"/>
    <property type="project" value="TreeGrafter"/>
</dbReference>
<keyword evidence="9" id="KW-0129">CBS domain</keyword>
<dbReference type="SUPFAM" id="SSF55347">
    <property type="entry name" value="Glyceraldehyde-3-phosphate dehydrogenase-like, C-terminal domain"/>
    <property type="match status" value="1"/>
</dbReference>
<feature type="transmembrane region" description="Helical" evidence="10">
    <location>
        <begin position="2346"/>
        <end position="2365"/>
    </location>
</feature>
<feature type="compositionally biased region" description="Basic and acidic residues" evidence="12">
    <location>
        <begin position="666"/>
        <end position="677"/>
    </location>
</feature>
<name>A0A0E9NBN0_SAICN</name>
<dbReference type="InterPro" id="IPR046342">
    <property type="entry name" value="CBS_dom_sf"/>
</dbReference>
<dbReference type="InterPro" id="IPR055170">
    <property type="entry name" value="GFO_IDH_MocA-like_dom"/>
</dbReference>
<feature type="compositionally biased region" description="Acidic residues" evidence="12">
    <location>
        <begin position="3006"/>
        <end position="3024"/>
    </location>
</feature>
<feature type="coiled-coil region" evidence="11">
    <location>
        <begin position="2055"/>
        <end position="2101"/>
    </location>
</feature>
<comment type="similarity">
    <text evidence="2">Belongs to the Gfo/Idh/MocA family.</text>
</comment>
<proteinExistence type="inferred from homology"/>
<comment type="caution">
    <text evidence="14">The sequence shown here is derived from an EMBL/GenBank/DDBJ whole genome shotgun (WGS) entry which is preliminary data.</text>
</comment>
<dbReference type="PROSITE" id="PS51371">
    <property type="entry name" value="CBS"/>
    <property type="match status" value="1"/>
</dbReference>
<dbReference type="GO" id="GO:0005886">
    <property type="term" value="C:plasma membrane"/>
    <property type="evidence" value="ECO:0007669"/>
    <property type="project" value="TreeGrafter"/>
</dbReference>
<dbReference type="Gene3D" id="1.10.3080.10">
    <property type="entry name" value="Clc chloride channel"/>
    <property type="match status" value="1"/>
</dbReference>
<feature type="transmembrane region" description="Helical" evidence="10">
    <location>
        <begin position="2529"/>
        <end position="2549"/>
    </location>
</feature>
<feature type="domain" description="CBS" evidence="13">
    <location>
        <begin position="2891"/>
        <end position="2947"/>
    </location>
</feature>
<comment type="similarity">
    <text evidence="10">Belongs to the chloride channel (TC 2.A.49) family.</text>
</comment>
<dbReference type="Pfam" id="PF01408">
    <property type="entry name" value="GFO_IDH_MocA"/>
    <property type="match status" value="1"/>
</dbReference>
<feature type="compositionally biased region" description="Low complexity" evidence="12">
    <location>
        <begin position="1570"/>
        <end position="1586"/>
    </location>
</feature>
<dbReference type="SUPFAM" id="SSF54631">
    <property type="entry name" value="CBS-domain pair"/>
    <property type="match status" value="1"/>
</dbReference>
<sequence length="3041" mass="324498">MTWILNVRVDELVEGSSDATSCAYPLTEIPGIRGQYEGWEITKAVTAELRKRDHKRDVSRSNVSSVLFQLARSFDLRLCKTPQSTPRTRYVKYVAFVGDVFDNCNPKCDYTVMATQKIGIAILGAGIFAREQHLPAIQACSSLELKAIYSRSQKSASALASIASSSSSSTIDVYSDDSSAAHNLDALLSRSDIQAVIIALPITSQPAIVKRALSAGKHVLSEKPIAPTVDAARELLAHYDSLPTSSRGLWSIAENFRFEPHLVRASELVQSSVGPITSFSLTMLTSVEQDNKWLNTSWRAEPTHPGGFVLDGGVHSAAGLRLILGKEIEKVNSRTRIVREYLGGVDTVHAVCTTSDGVDGAFTMSFASAYERNEILVVGEKGSVLVDGKIVTLLSPSGEIVTRDSYESEPAPGEKKIGSEPGVEAVGAEVKEFAEAILRASVDEERSGVRTAVRDLALIEGLLRSGEKGGEVVVLDNEVSAVSVLHPEKAMEDLDIDFGSLDFESPKTTRRELTSTAVRKPTTNGGYAARRARRSTVGMNATTHTAPGNTDCGPYTQHSSALISSGTGLTSVSRRKTSTVTHGRRRRYGAERTMTVDEFLKEVAPVTRALRVRKAPVKKAQPLFFDSEESEEASEGEEEDEEEHTTFSTTTSKKLSSRGKQAQQKVETRTTRNERTRVPMALRMKTAQPGCESAMLARKMSQLRRGKRLKAATIYLSLTEDFAPISPKPTTPPVADADISATSNDADSRKQKSKTKGKTKKKGPTKTKRRAKPLDTTSLANIDDLLRPSTPIQIEEDLTTDPILNALPVEEVIPCNGVVTPASTVEKKRMLPLSSMHLAFATMKPKPQAPPTVTKKAGHGFTAWGGVSRLGSGFVGCPSPPPREKERGGGLELVSSDVAMEIRRGGGRTERRDTFFTTESPPVAVELEEGIVYSPAPSPIPAPVPETREASPQTSGTPVFQVHRGAGRFRVQEESDEPSATRKMFDAIECPAPTFGSLPTPVGRVDEIGGRGKEGEEEQDLETVFKTLRVPARPASDEDMGEETCDADDEGEDMEEEEHARKPAPLTMGRLSSVAIGLPVRLSSKKRLNTEVSYVAESEMDVEEVMEDAEVVGESCLIGGEEDESLAFKMPARRTRLARRASMAISRTVSQYQTMSSSDTLQRLVTRAASPVPGLRFLPPTHTGGRKTSNVSTSLGFVRATEVLDTDVQEENVVGGTSDPIVSSDGAVVGGVRRSVVESDPISSTSGDNVEINGTDAIETSSPAAPISLCATAVGRRKTSIAQPDTGTKRRIILDDIDTSSSPIKKPNLFVSRDSVAAVISDPIFVRPGPPKRLGIGRMRSLSVMRTMSEGGGVRRAVTGVSGLNGTGASGVGEIGPPILSVGMVRRQSASMIRPVDDFIMEGAEREDRDDPIDSSGPGSSMVCLSSPVRMLEAPVPSLATTTMTTPTRKTLGIRRQSTTGFRPVPYFKSVDQPTPRSQVQERNSVCRTMTQVSPLSSGGLRPGLARTSTSVQRPRARTLSVSVRGKLTELEVITTDKESVTGKESSFREVSAACPYHAPHFIEEDQDPTQHNTTTTTTMSNNPFTNRHSALEAQLAEAERDAYAAESAILASSSGLPQSTAAYTSTEPTFPPSGGAGPAVVPSGYGVHTDAPRLDVDLPTPSLDTGVRAPKDYADVNVHAQEATYDIEDRLGSANQHAFQAKEEAKAATYEAGAAAKEQAGAAYETGAQKAYETKEAAKESAAGAYDATAQKAQVAKESAGAAYDQTAQKAYETKEAAKDTAASTYNAAADTAYNAKEATKDTAASAYQTTADAAYNTKEAAKDTAGAAYDKTAETAQAAKDTAAGAYDATAQKAYETKEAAKDTAASTYNAAADTAAVAANKTAEGAAVARDVTARTAGAAYGAVAGTAQAAGEVVGDAAAATRDTAVAAGQKTAEVAGQAAGTVVGGAQAVAGKTAEVASEVGNKTAQVAGQAAGTVVGGAQAVAEQAAGAAEATKDATVEGAHTLLERAKETLSHIDVGALPSEALNAVASGVGLVAGTLFGVGSIAAEKVSEVTEEARRKAAEVAEQERRQAAKEREEAEALEAQAHAKLEAAKAKESAASAVVDATGGVAPKGKGTGLGLQEEANTGAVKVEQVEGLGQTVPGGTVPGAIPVADVEEGGVRGLRAENVVDLAIASDTMGRRGDPQDGLSIPLHTPRSHSHSYDHDPPPPRQPSSREEEEDLQELRRYEDFTTVDWVQDAHRSQTRKRMKREEAERRGERISTWRERLEQIYDDGQAWIVVSLVATLIGINAALQSIVTEWLSDLRGGYCASGWYLNRKFCCWEAEAHCPEWRPYSTGIGAYPIFVCFAAGFGWVSAYLVREFAPYAAGSGISEIKCILAGFIMKNFLGAWTLLIKSCCLPLAIASGLQVGKEGPAVHVAVCTGSVVTRFFSKYRGDAGKMREIFTACSAAGVAVAFGAPIGGVLFAFEEMSAGGAGFPLKTLYRTFFCALISVTVLSALNPFRTGQLVLFQVTYDRDWHFFEIVNFLFLGVAGGLYGAFVMKWNIRYVAFRKRYLARWGVPEVVGLAVATGVVGWWNLWVRMDMTKGMEMLFRECAQLESWEDGAGLCEYGSRWRVSASLLIATVMRIFFVIISYGAKIPAGIFVPSMAVGATFGRLVGIVANAIQQTFPTWSVFGVCSPDVPCITPGTYAFLGAAAALSGIMHISVSVVVIMFELTGALNYVLPCMIVVGATKGVSEYLGKGGIADRMIAVNGYPFLDSKEERNFGGVRVGGVMQKARGLRVVTVRGMRVGDVEGLLRETEFRGFPVVGCVRDMVLVGWIGRREIRYGLERAGVGEGVGGRDDRDVECVFGGMTEEGMEGTPDLSAPAPTYDTDPNVIDFTRYVDPTPLTVHPALPLETCSSLFQSLGPRVILVEHYGKLRGLVTVKDLLKFTAMLENREHPRDYEGEEEEQRRAWDFLGRVGRRVRGVSGDLRGRLGVGGFGFGLGGGSPGRRAEAAEAAEEFVLEEEESESEDDERGLGTHDGNGNRSSGER</sequence>
<feature type="transmembrane region" description="Helical" evidence="10">
    <location>
        <begin position="2488"/>
        <end position="2508"/>
    </location>
</feature>